<sequence length="475" mass="53828">MKDESVDGCVNSFKQRQHFSRRVKDVKPSVWVEFTSLAVECKAVNIGPGFPDTPMPRFVAGMLESVARHPERTDWHQYSRSFGYLRLTNALSRLYSSTLGVNVDAQQNVLVTVGAYLSLYYSFMGWLNDGDEVIALDPAFDCYVPQIRMAGGVPVPILLNLSSEPRSSKDYMLNVKAIEEKISNRTKMIVLNNPHNPTGKLFTREKLEKIANVVVRHNLLVIADEVYEWHVYGDKKMIRFASLPDMYSRTITIGSAGKAFSVTGWKLGWSIAPAELLEPLRQIHQNCVFTCPTPIQLTMFSCLTDKVSAEITVTIDAFSDLQQAVAEAFEKELDLMENNPTESYLKKGIKSELSQQRDQMASILRSAGMKPIIPDSCYFMVADFSQLDGPFKIADRNNDPLDFRFVRWMCREKKLAMIPNSFYTGSNKQGNDNFIRVCFFKIFTLDQYISSYDFEMSTDTSTSLQHVSQLCGPKL</sequence>
<comment type="pathway">
    <text evidence="6">Amino-acid degradation; L-kynurenine degradation; kynurenate from L-kynurenine: step 1/2.</text>
</comment>
<dbReference type="InterPro" id="IPR015422">
    <property type="entry name" value="PyrdxlP-dep_Trfase_small"/>
</dbReference>
<dbReference type="InterPro" id="IPR015424">
    <property type="entry name" value="PyrdxlP-dep_Trfase"/>
</dbReference>
<evidence type="ECO:0000313" key="9">
    <source>
        <dbReference type="Proteomes" id="UP000280834"/>
    </source>
</evidence>
<protein>
    <submittedName>
        <fullName evidence="10">Aminotran_1_2 domain-containing protein</fullName>
    </submittedName>
</protein>
<dbReference type="EMBL" id="UZAG01016418">
    <property type="protein sequence ID" value="VDO28254.1"/>
    <property type="molecule type" value="Genomic_DNA"/>
</dbReference>
<evidence type="ECO:0000259" key="7">
    <source>
        <dbReference type="Pfam" id="PF00155"/>
    </source>
</evidence>
<dbReference type="InterPro" id="IPR004839">
    <property type="entry name" value="Aminotransferase_I/II_large"/>
</dbReference>
<comment type="similarity">
    <text evidence="2">Belongs to the class-I pyridoxal-phosphate-dependent aminotransferase family.</text>
</comment>
<name>A0A0R3QRS4_9BILA</name>
<keyword evidence="5" id="KW-0663">Pyridoxal phosphate</keyword>
<dbReference type="Gene3D" id="3.90.1150.10">
    <property type="entry name" value="Aspartate Aminotransferase, domain 1"/>
    <property type="match status" value="2"/>
</dbReference>
<evidence type="ECO:0000313" key="8">
    <source>
        <dbReference type="EMBL" id="VDO28254.1"/>
    </source>
</evidence>
<evidence type="ECO:0000256" key="2">
    <source>
        <dbReference type="ARBA" id="ARBA00007441"/>
    </source>
</evidence>
<dbReference type="STRING" id="42155.A0A0R3QRS4"/>
<reference evidence="10" key="1">
    <citation type="submission" date="2017-02" db="UniProtKB">
        <authorList>
            <consortium name="WormBaseParasite"/>
        </authorList>
    </citation>
    <scope>IDENTIFICATION</scope>
</reference>
<dbReference type="SUPFAM" id="SSF53383">
    <property type="entry name" value="PLP-dependent transferases"/>
    <property type="match status" value="1"/>
</dbReference>
<keyword evidence="3" id="KW-0032">Aminotransferase</keyword>
<dbReference type="GO" id="GO:0016212">
    <property type="term" value="F:kynurenine-oxoglutarate transaminase activity"/>
    <property type="evidence" value="ECO:0007669"/>
    <property type="project" value="TreeGrafter"/>
</dbReference>
<dbReference type="PANTHER" id="PTHR43807">
    <property type="entry name" value="FI04487P"/>
    <property type="match status" value="1"/>
</dbReference>
<evidence type="ECO:0000256" key="4">
    <source>
        <dbReference type="ARBA" id="ARBA00022679"/>
    </source>
</evidence>
<evidence type="ECO:0000256" key="6">
    <source>
        <dbReference type="ARBA" id="ARBA00024016"/>
    </source>
</evidence>
<evidence type="ECO:0000256" key="5">
    <source>
        <dbReference type="ARBA" id="ARBA00022898"/>
    </source>
</evidence>
<dbReference type="GO" id="GO:0030170">
    <property type="term" value="F:pyridoxal phosphate binding"/>
    <property type="evidence" value="ECO:0007669"/>
    <property type="project" value="InterPro"/>
</dbReference>
<organism evidence="10">
    <name type="scientific">Brugia timori</name>
    <dbReference type="NCBI Taxonomy" id="42155"/>
    <lineage>
        <taxon>Eukaryota</taxon>
        <taxon>Metazoa</taxon>
        <taxon>Ecdysozoa</taxon>
        <taxon>Nematoda</taxon>
        <taxon>Chromadorea</taxon>
        <taxon>Rhabditida</taxon>
        <taxon>Spirurina</taxon>
        <taxon>Spiruromorpha</taxon>
        <taxon>Filarioidea</taxon>
        <taxon>Onchocercidae</taxon>
        <taxon>Brugia</taxon>
    </lineage>
</organism>
<keyword evidence="4" id="KW-0808">Transferase</keyword>
<keyword evidence="9" id="KW-1185">Reference proteome</keyword>
<evidence type="ECO:0000256" key="1">
    <source>
        <dbReference type="ARBA" id="ARBA00001933"/>
    </source>
</evidence>
<gene>
    <name evidence="8" type="ORF">BTMF_LOCUS8460</name>
</gene>
<dbReference type="Pfam" id="PF00155">
    <property type="entry name" value="Aminotran_1_2"/>
    <property type="match status" value="1"/>
</dbReference>
<proteinExistence type="inferred from homology"/>
<evidence type="ECO:0000256" key="3">
    <source>
        <dbReference type="ARBA" id="ARBA00022576"/>
    </source>
</evidence>
<evidence type="ECO:0000313" key="10">
    <source>
        <dbReference type="WBParaSite" id="BTMF_0001042601-mRNA-1"/>
    </source>
</evidence>
<feature type="domain" description="Aminotransferase class I/classII large" evidence="7">
    <location>
        <begin position="69"/>
        <end position="439"/>
    </location>
</feature>
<reference evidence="8 9" key="2">
    <citation type="submission" date="2018-11" db="EMBL/GenBank/DDBJ databases">
        <authorList>
            <consortium name="Pathogen Informatics"/>
        </authorList>
    </citation>
    <scope>NUCLEOTIDE SEQUENCE [LARGE SCALE GENOMIC DNA]</scope>
</reference>
<dbReference type="AlphaFoldDB" id="A0A0R3QRS4"/>
<dbReference type="CDD" id="cd00609">
    <property type="entry name" value="AAT_like"/>
    <property type="match status" value="1"/>
</dbReference>
<dbReference type="InterPro" id="IPR015421">
    <property type="entry name" value="PyrdxlP-dep_Trfase_major"/>
</dbReference>
<dbReference type="PANTHER" id="PTHR43807:SF20">
    <property type="entry name" value="FI04487P"/>
    <property type="match status" value="1"/>
</dbReference>
<dbReference type="Gene3D" id="3.40.640.10">
    <property type="entry name" value="Type I PLP-dependent aspartate aminotransferase-like (Major domain)"/>
    <property type="match status" value="1"/>
</dbReference>
<accession>A0A0R3QRS4</accession>
<dbReference type="GO" id="GO:0005739">
    <property type="term" value="C:mitochondrion"/>
    <property type="evidence" value="ECO:0007669"/>
    <property type="project" value="TreeGrafter"/>
</dbReference>
<dbReference type="Proteomes" id="UP000280834">
    <property type="component" value="Unassembled WGS sequence"/>
</dbReference>
<dbReference type="WBParaSite" id="BTMF_0001042601-mRNA-1">
    <property type="protein sequence ID" value="BTMF_0001042601-mRNA-1"/>
    <property type="gene ID" value="BTMF_0001042601"/>
</dbReference>
<dbReference type="FunFam" id="3.40.640.10:FF:000024">
    <property type="entry name" value="Kynurenine--oxoglutarate transaminase 3"/>
    <property type="match status" value="1"/>
</dbReference>
<dbReference type="InterPro" id="IPR051326">
    <property type="entry name" value="Kynurenine-oxoglutarate_AT"/>
</dbReference>
<comment type="cofactor">
    <cofactor evidence="1">
        <name>pyridoxal 5'-phosphate</name>
        <dbReference type="ChEBI" id="CHEBI:597326"/>
    </cofactor>
</comment>